<keyword evidence="3" id="KW-1185">Reference proteome</keyword>
<evidence type="ECO:0000313" key="3">
    <source>
        <dbReference type="Proteomes" id="UP000013378"/>
    </source>
</evidence>
<protein>
    <recommendedName>
        <fullName evidence="1">NurA domain-containing protein</fullName>
    </recommendedName>
</protein>
<name>R1CQX7_9FIRM</name>
<reference evidence="2 3" key="1">
    <citation type="journal article" date="2015" name="Geomicrobiol. J.">
        <title>Caldisalinibacter kiritimatiensis gen. nov., sp. nov., a moderately thermohalophilic thiosulfate-reducing bacterium from a hypersaline microbial mat.</title>
        <authorList>
            <person name="Ben Hania W."/>
            <person name="Joseph M."/>
            <person name="Fiebig A."/>
            <person name="Bunk B."/>
            <person name="Klenk H.-P."/>
            <person name="Fardeau M.-L."/>
            <person name="Spring S."/>
        </authorList>
    </citation>
    <scope>NUCLEOTIDE SEQUENCE [LARGE SCALE GENOMIC DNA]</scope>
    <source>
        <strain evidence="2 3">L21-TH-D2</strain>
    </source>
</reference>
<dbReference type="RefSeq" id="WP_006310394.1">
    <property type="nucleotide sequence ID" value="NZ_ARZA01000087.1"/>
</dbReference>
<organism evidence="2 3">
    <name type="scientific">Caldisalinibacter kiritimatiensis</name>
    <dbReference type="NCBI Taxonomy" id="1304284"/>
    <lineage>
        <taxon>Bacteria</taxon>
        <taxon>Bacillati</taxon>
        <taxon>Bacillota</taxon>
        <taxon>Tissierellia</taxon>
        <taxon>Tissierellales</taxon>
        <taxon>Thermohalobacteraceae</taxon>
        <taxon>Caldisalinibacter</taxon>
    </lineage>
</organism>
<feature type="domain" description="NurA" evidence="1">
    <location>
        <begin position="63"/>
        <end position="307"/>
    </location>
</feature>
<dbReference type="SMART" id="SM00933">
    <property type="entry name" value="NurA"/>
    <property type="match status" value="1"/>
</dbReference>
<dbReference type="AlphaFoldDB" id="R1CQX7"/>
<evidence type="ECO:0000313" key="2">
    <source>
        <dbReference type="EMBL" id="EOD01066.1"/>
    </source>
</evidence>
<dbReference type="InterPro" id="IPR018977">
    <property type="entry name" value="NurA_domain"/>
</dbReference>
<comment type="caution">
    <text evidence="2">The sequence shown here is derived from an EMBL/GenBank/DDBJ whole genome shotgun (WGS) entry which is preliminary data.</text>
</comment>
<accession>R1CQX7</accession>
<dbReference type="Proteomes" id="UP000013378">
    <property type="component" value="Unassembled WGS sequence"/>
</dbReference>
<sequence>MLEISKELKDKIIELNDILNKNYKIIKDIKRKDKRNFVESNVGKIEKVNRLMSKKLEQISNKGGIVGVDGSRNKLGGTYPHFVEVFQGLAKSTIKKDNPIFEADFYTPICSEKEKDILFHISKENPSKEEISSFIRNYKLAYIELEVAIKAVDQLQPYVIMMDGSLIRYKIECTEKWYDLRKKCEENNIILIGVIKDIKTSIIGDKLIEEGVIPANIDYLYDREILYGLLDYGEMIIIDEDNLVEKKDDFNSCFIRTSKEPTVIGMDILNSQKDFIKEMADLVFTLTPEKSRGVPMWLDIVDNEVKISDNMMKGLLEKYLDRDILEKLFISERSKRTL</sequence>
<dbReference type="STRING" id="1304284.L21TH_0873"/>
<dbReference type="EMBL" id="ARZA01000087">
    <property type="protein sequence ID" value="EOD01066.1"/>
    <property type="molecule type" value="Genomic_DNA"/>
</dbReference>
<dbReference type="eggNOG" id="COG1630">
    <property type="taxonomic scope" value="Bacteria"/>
</dbReference>
<dbReference type="Pfam" id="PF09376">
    <property type="entry name" value="NurA"/>
    <property type="match status" value="1"/>
</dbReference>
<evidence type="ECO:0000259" key="1">
    <source>
        <dbReference type="SMART" id="SM00933"/>
    </source>
</evidence>
<dbReference type="OrthoDB" id="2986419at2"/>
<gene>
    <name evidence="2" type="ORF">L21TH_0873</name>
</gene>
<proteinExistence type="predicted"/>